<protein>
    <submittedName>
        <fullName evidence="1">Uncharacterized protein</fullName>
    </submittedName>
</protein>
<gene>
    <name evidence="1" type="ORF">S01H4_59998</name>
</gene>
<reference evidence="1" key="1">
    <citation type="journal article" date="2014" name="Front. Microbiol.">
        <title>High frequency of phylogenetically diverse reductive dehalogenase-homologous genes in deep subseafloor sedimentary metagenomes.</title>
        <authorList>
            <person name="Kawai M."/>
            <person name="Futagami T."/>
            <person name="Toyoda A."/>
            <person name="Takaki Y."/>
            <person name="Nishi S."/>
            <person name="Hori S."/>
            <person name="Arai W."/>
            <person name="Tsubouchi T."/>
            <person name="Morono Y."/>
            <person name="Uchiyama I."/>
            <person name="Ito T."/>
            <person name="Fujiyama A."/>
            <person name="Inagaki F."/>
            <person name="Takami H."/>
        </authorList>
    </citation>
    <scope>NUCLEOTIDE SEQUENCE</scope>
    <source>
        <strain evidence="1">Expedition CK06-06</strain>
    </source>
</reference>
<organism evidence="1">
    <name type="scientific">marine sediment metagenome</name>
    <dbReference type="NCBI Taxonomy" id="412755"/>
    <lineage>
        <taxon>unclassified sequences</taxon>
        <taxon>metagenomes</taxon>
        <taxon>ecological metagenomes</taxon>
    </lineage>
</organism>
<name>X1EW70_9ZZZZ</name>
<evidence type="ECO:0000313" key="1">
    <source>
        <dbReference type="EMBL" id="GAH12873.1"/>
    </source>
</evidence>
<proteinExistence type="predicted"/>
<dbReference type="AlphaFoldDB" id="X1EW70"/>
<comment type="caution">
    <text evidence="1">The sequence shown here is derived from an EMBL/GenBank/DDBJ whole genome shotgun (WGS) entry which is preliminary data.</text>
</comment>
<feature type="non-terminal residue" evidence="1">
    <location>
        <position position="1"/>
    </location>
</feature>
<dbReference type="EMBL" id="BART01035280">
    <property type="protein sequence ID" value="GAH12873.1"/>
    <property type="molecule type" value="Genomic_DNA"/>
</dbReference>
<accession>X1EW70</accession>
<sequence>LAEENFIKGLLSDSIEQAKQVFNESYKLFIESGDLYFEKNKKKSIARVLSRAAMALFFLITYYSESKDIELIYQKVEFGFSEKRRLKKINLSFKLFIF</sequence>